<name>A0ABP0VJJ0_9BRYO</name>
<reference evidence="1" key="1">
    <citation type="submission" date="2024-02" db="EMBL/GenBank/DDBJ databases">
        <authorList>
            <consortium name="ELIXIR-Norway"/>
            <consortium name="Elixir Norway"/>
        </authorList>
    </citation>
    <scope>NUCLEOTIDE SEQUENCE</scope>
</reference>
<accession>A0ABP0VJJ0</accession>
<gene>
    <name evidence="1" type="ORF">CSSPJE1EN1_LOCUS29386</name>
</gene>
<evidence type="ECO:0000313" key="1">
    <source>
        <dbReference type="EMBL" id="CAK9254008.1"/>
    </source>
</evidence>
<dbReference type="EMBL" id="CAXAQS010000961">
    <property type="protein sequence ID" value="CAK9254008.1"/>
    <property type="molecule type" value="Genomic_DNA"/>
</dbReference>
<keyword evidence="2" id="KW-1185">Reference proteome</keyword>
<dbReference type="Proteomes" id="UP001497444">
    <property type="component" value="Unassembled WGS sequence"/>
</dbReference>
<proteinExistence type="predicted"/>
<protein>
    <submittedName>
        <fullName evidence="1">Uncharacterized protein</fullName>
    </submittedName>
</protein>
<evidence type="ECO:0000313" key="2">
    <source>
        <dbReference type="Proteomes" id="UP001497444"/>
    </source>
</evidence>
<comment type="caution">
    <text evidence="1">The sequence shown here is derived from an EMBL/GenBank/DDBJ whole genome shotgun (WGS) entry which is preliminary data.</text>
</comment>
<organism evidence="1 2">
    <name type="scientific">Sphagnum jensenii</name>
    <dbReference type="NCBI Taxonomy" id="128206"/>
    <lineage>
        <taxon>Eukaryota</taxon>
        <taxon>Viridiplantae</taxon>
        <taxon>Streptophyta</taxon>
        <taxon>Embryophyta</taxon>
        <taxon>Bryophyta</taxon>
        <taxon>Sphagnophytina</taxon>
        <taxon>Sphagnopsida</taxon>
        <taxon>Sphagnales</taxon>
        <taxon>Sphagnaceae</taxon>
        <taxon>Sphagnum</taxon>
    </lineage>
</organism>
<sequence length="82" mass="8695">MTYSVTKTIACESLLQELKAVHVKKIRGIVEKSGQGLAVSSHANGATSKVDGGVHVALGPEQGEICIRAPEERLRRVVATDV</sequence>